<evidence type="ECO:0000313" key="4">
    <source>
        <dbReference type="EMBL" id="AYG01110.1"/>
    </source>
</evidence>
<dbReference type="EMBL" id="CP032627">
    <property type="protein sequence ID" value="AYG01110.1"/>
    <property type="molecule type" value="Genomic_DNA"/>
</dbReference>
<dbReference type="PANTHER" id="PTHR43479">
    <property type="entry name" value="ACREF/ENVCD OPERON REPRESSOR-RELATED"/>
    <property type="match status" value="1"/>
</dbReference>
<name>A0A387BJK6_9LACT</name>
<dbReference type="PRINTS" id="PR00455">
    <property type="entry name" value="HTHTETR"/>
</dbReference>
<accession>A0A387BJK6</accession>
<keyword evidence="5" id="KW-1185">Reference proteome</keyword>
<protein>
    <submittedName>
        <fullName evidence="4">TetR/AcrR family transcriptional regulator</fullName>
    </submittedName>
</protein>
<sequence>MKSKEKLQTAATTLFMEKGYENTTVQEISSLAGVTERTFFRQFKDKSDVLFDSENHLGKQVANYISEHSSDTLNPLKLAVSGFAAITLFDENRERTLLRTQIVESHPDLKERELLKAQTLIMSVENTLSPHFDSSLSMLSARFSVEIFHLAFVKWTHEKNKKFSEQIWSVYDTYKKLVELP</sequence>
<keyword evidence="1 2" id="KW-0238">DNA-binding</keyword>
<feature type="domain" description="HTH tetR-type" evidence="3">
    <location>
        <begin position="1"/>
        <end position="61"/>
    </location>
</feature>
<dbReference type="InterPro" id="IPR001647">
    <property type="entry name" value="HTH_TetR"/>
</dbReference>
<reference evidence="4 5" key="1">
    <citation type="submission" date="2018-09" db="EMBL/GenBank/DDBJ databases">
        <title>Genome sequencing of strain 1JSPR-7.</title>
        <authorList>
            <person name="Heo J."/>
            <person name="Kim S.-J."/>
            <person name="Kwon S.-W."/>
        </authorList>
    </citation>
    <scope>NUCLEOTIDE SEQUENCE [LARGE SCALE GENOMIC DNA]</scope>
    <source>
        <strain evidence="4 5">1JSPR-7</strain>
    </source>
</reference>
<dbReference type="AlphaFoldDB" id="A0A387BJK6"/>
<dbReference type="PANTHER" id="PTHR43479:SF11">
    <property type="entry name" value="ACREF_ENVCD OPERON REPRESSOR-RELATED"/>
    <property type="match status" value="1"/>
</dbReference>
<dbReference type="GO" id="GO:0003677">
    <property type="term" value="F:DNA binding"/>
    <property type="evidence" value="ECO:0007669"/>
    <property type="project" value="UniProtKB-UniRule"/>
</dbReference>
<dbReference type="RefSeq" id="WP_120772490.1">
    <property type="nucleotide sequence ID" value="NZ_CP032627.1"/>
</dbReference>
<evidence type="ECO:0000313" key="5">
    <source>
        <dbReference type="Proteomes" id="UP000269374"/>
    </source>
</evidence>
<feature type="DNA-binding region" description="H-T-H motif" evidence="2">
    <location>
        <begin position="24"/>
        <end position="43"/>
    </location>
</feature>
<dbReference type="Gene3D" id="1.10.357.10">
    <property type="entry name" value="Tetracycline Repressor, domain 2"/>
    <property type="match status" value="1"/>
</dbReference>
<evidence type="ECO:0000259" key="3">
    <source>
        <dbReference type="PROSITE" id="PS50977"/>
    </source>
</evidence>
<evidence type="ECO:0000256" key="1">
    <source>
        <dbReference type="ARBA" id="ARBA00023125"/>
    </source>
</evidence>
<organism evidence="4 5">
    <name type="scientific">Lactococcus allomyrinae</name>
    <dbReference type="NCBI Taxonomy" id="2419773"/>
    <lineage>
        <taxon>Bacteria</taxon>
        <taxon>Bacillati</taxon>
        <taxon>Bacillota</taxon>
        <taxon>Bacilli</taxon>
        <taxon>Lactobacillales</taxon>
        <taxon>Streptococcaceae</taxon>
        <taxon>Lactococcus</taxon>
    </lineage>
</organism>
<dbReference type="OrthoDB" id="9814200at2"/>
<dbReference type="KEGG" id="lact:D7I46_08405"/>
<dbReference type="PROSITE" id="PS50977">
    <property type="entry name" value="HTH_TETR_2"/>
    <property type="match status" value="1"/>
</dbReference>
<dbReference type="Proteomes" id="UP000269374">
    <property type="component" value="Chromosome"/>
</dbReference>
<proteinExistence type="predicted"/>
<evidence type="ECO:0000256" key="2">
    <source>
        <dbReference type="PROSITE-ProRule" id="PRU00335"/>
    </source>
</evidence>
<gene>
    <name evidence="4" type="ORF">D7I46_08405</name>
</gene>
<dbReference type="SUPFAM" id="SSF46689">
    <property type="entry name" value="Homeodomain-like"/>
    <property type="match status" value="1"/>
</dbReference>
<dbReference type="InterPro" id="IPR050624">
    <property type="entry name" value="HTH-type_Tx_Regulator"/>
</dbReference>
<dbReference type="Pfam" id="PF00440">
    <property type="entry name" value="TetR_N"/>
    <property type="match status" value="1"/>
</dbReference>
<dbReference type="InterPro" id="IPR009057">
    <property type="entry name" value="Homeodomain-like_sf"/>
</dbReference>